<dbReference type="InterPro" id="IPR014729">
    <property type="entry name" value="Rossmann-like_a/b/a_fold"/>
</dbReference>
<dbReference type="InterPro" id="IPR000924">
    <property type="entry name" value="Glu/Gln-tRNA-synth"/>
</dbReference>
<feature type="binding site" evidence="7">
    <location>
        <position position="162"/>
    </location>
    <ligand>
        <name>Zn(2+)</name>
        <dbReference type="ChEBI" id="CHEBI:29105"/>
    </ligand>
</feature>
<keyword evidence="5 7" id="KW-0067">ATP-binding</keyword>
<feature type="binding site" evidence="7">
    <location>
        <position position="135"/>
    </location>
    <ligand>
        <name>Zn(2+)</name>
        <dbReference type="ChEBI" id="CHEBI:29105"/>
    </ligand>
</feature>
<evidence type="ECO:0000256" key="2">
    <source>
        <dbReference type="ARBA" id="ARBA00022723"/>
    </source>
</evidence>
<feature type="short sequence motif" description="'HIGH' region" evidence="7">
    <location>
        <begin position="45"/>
        <end position="55"/>
    </location>
</feature>
<dbReference type="EMBL" id="FWWU01000009">
    <property type="protein sequence ID" value="SMB92311.1"/>
    <property type="molecule type" value="Genomic_DNA"/>
</dbReference>
<dbReference type="GO" id="GO:0008270">
    <property type="term" value="F:zinc ion binding"/>
    <property type="evidence" value="ECO:0007669"/>
    <property type="project" value="UniProtKB-UniRule"/>
</dbReference>
<sequence>MPPAARREKRWRSRYATLGEATSGTCASLRRMNPPVPTPVGRFAPSPTGPMHLGNARTALLAWLHSRALGGRHLLRFEDLDTGRVRPAAFGTTRHDLEWLGLDWDAEFVQSQRLEVYGATLARLSGMGQTYPCTCTRREVMQAVEESAGAPHGAEPVYPGTCRLRPSHPGRPAAIRWRVPDQTVCVTDALTRETLCQQLPTEVGDFALQRNDGVFAYHLAVVVDDAAMGVTDVVRGADLWTATPRQAALQEVLGFPTPRYLHVPLMTDYRGERLAKRGGAPSLQALREGGESSGRVLSALVRSLGWEVPAEVKATDLLSLWRELLSLSTPVPAAPEH</sequence>
<evidence type="ECO:0000256" key="1">
    <source>
        <dbReference type="ARBA" id="ARBA00022598"/>
    </source>
</evidence>
<proteinExistence type="inferred from homology"/>
<evidence type="ECO:0000259" key="9">
    <source>
        <dbReference type="Pfam" id="PF00749"/>
    </source>
</evidence>
<feature type="binding site" evidence="7">
    <location>
        <position position="78"/>
    </location>
    <ligand>
        <name>L-glutamate</name>
        <dbReference type="ChEBI" id="CHEBI:29985"/>
    </ligand>
</feature>
<dbReference type="InterPro" id="IPR022380">
    <property type="entry name" value="Glu-Q_tRNA(Asp)_Synthase"/>
</dbReference>
<dbReference type="InterPro" id="IPR001412">
    <property type="entry name" value="aa-tRNA-synth_I_CS"/>
</dbReference>
<dbReference type="GO" id="GO:0005829">
    <property type="term" value="C:cytosol"/>
    <property type="evidence" value="ECO:0007669"/>
    <property type="project" value="TreeGrafter"/>
</dbReference>
<comment type="function">
    <text evidence="7">Catalyzes the tRNA-independent activation of glutamate in presence of ATP and the subsequent transfer of glutamate onto a tRNA(Asp). Glutamate is transferred on the 2-amino-5-(4,5-dihydroxy-2-cyclopenten-1-yl) moiety of the queuosine in the wobble position of the QUC anticodon.</text>
</comment>
<gene>
    <name evidence="7" type="primary">gluQ</name>
    <name evidence="10" type="ORF">SAMN00790413_01518</name>
</gene>
<dbReference type="GO" id="GO:0006400">
    <property type="term" value="P:tRNA modification"/>
    <property type="evidence" value="ECO:0007669"/>
    <property type="project" value="InterPro"/>
</dbReference>
<dbReference type="GO" id="GO:0005524">
    <property type="term" value="F:ATP binding"/>
    <property type="evidence" value="ECO:0007669"/>
    <property type="project" value="UniProtKB-KW"/>
</dbReference>
<evidence type="ECO:0000256" key="4">
    <source>
        <dbReference type="ARBA" id="ARBA00022833"/>
    </source>
</evidence>
<feature type="binding site" evidence="7">
    <location>
        <position position="235"/>
    </location>
    <ligand>
        <name>L-glutamate</name>
        <dbReference type="ChEBI" id="CHEBI:29985"/>
    </ligand>
</feature>
<keyword evidence="8" id="KW-0648">Protein biosynthesis</keyword>
<dbReference type="STRING" id="695939.SAMN00790413_01518"/>
<evidence type="ECO:0000256" key="3">
    <source>
        <dbReference type="ARBA" id="ARBA00022741"/>
    </source>
</evidence>
<dbReference type="GO" id="GO:0006424">
    <property type="term" value="P:glutamyl-tRNA aminoacylation"/>
    <property type="evidence" value="ECO:0007669"/>
    <property type="project" value="InterPro"/>
</dbReference>
<keyword evidence="11" id="KW-1185">Reference proteome</keyword>
<feature type="binding site" evidence="7">
    <location>
        <position position="276"/>
    </location>
    <ligand>
        <name>ATP</name>
        <dbReference type="ChEBI" id="CHEBI:30616"/>
    </ligand>
</feature>
<dbReference type="PRINTS" id="PR00987">
    <property type="entry name" value="TRNASYNTHGLU"/>
</dbReference>
<keyword evidence="3 7" id="KW-0547">Nucleotide-binding</keyword>
<dbReference type="InterPro" id="IPR020058">
    <property type="entry name" value="Glu/Gln-tRNA-synth_Ib_cat-dom"/>
</dbReference>
<feature type="binding site" evidence="7">
    <location>
        <position position="133"/>
    </location>
    <ligand>
        <name>Zn(2+)</name>
        <dbReference type="ChEBI" id="CHEBI:29105"/>
    </ligand>
</feature>
<feature type="domain" description="Glutamyl/glutaminyl-tRNA synthetase class Ib catalytic" evidence="9">
    <location>
        <begin position="42"/>
        <end position="310"/>
    </location>
</feature>
<dbReference type="NCBIfam" id="TIGR03838">
    <property type="entry name" value="queuosine_YadB"/>
    <property type="match status" value="1"/>
</dbReference>
<dbReference type="AlphaFoldDB" id="A0A1W1VGY0"/>
<dbReference type="Proteomes" id="UP000192582">
    <property type="component" value="Unassembled WGS sequence"/>
</dbReference>
<dbReference type="PROSITE" id="PS00178">
    <property type="entry name" value="AA_TRNA_LIGASE_I"/>
    <property type="match status" value="1"/>
</dbReference>
<dbReference type="Pfam" id="PF00749">
    <property type="entry name" value="tRNA-synt_1c"/>
    <property type="match status" value="1"/>
</dbReference>
<evidence type="ECO:0000256" key="7">
    <source>
        <dbReference type="HAMAP-Rule" id="MF_01428"/>
    </source>
</evidence>
<dbReference type="Gene3D" id="3.40.50.620">
    <property type="entry name" value="HUPs"/>
    <property type="match status" value="1"/>
</dbReference>
<feature type="binding site" evidence="7">
    <location>
        <position position="158"/>
    </location>
    <ligand>
        <name>Zn(2+)</name>
        <dbReference type="ChEBI" id="CHEBI:29105"/>
    </ligand>
</feature>
<feature type="binding site" evidence="7">
    <location>
        <position position="217"/>
    </location>
    <ligand>
        <name>L-glutamate</name>
        <dbReference type="ChEBI" id="CHEBI:29985"/>
    </ligand>
</feature>
<name>A0A1W1VGY0_9DEIO</name>
<accession>A0A1W1VGY0</accession>
<dbReference type="NCBIfam" id="NF004314">
    <property type="entry name" value="PRK05710.1-3"/>
    <property type="match status" value="1"/>
</dbReference>
<organism evidence="10 11">
    <name type="scientific">Deinococcus hopiensis KR-140</name>
    <dbReference type="NCBI Taxonomy" id="695939"/>
    <lineage>
        <taxon>Bacteria</taxon>
        <taxon>Thermotogati</taxon>
        <taxon>Deinococcota</taxon>
        <taxon>Deinococci</taxon>
        <taxon>Deinococcales</taxon>
        <taxon>Deinococcaceae</taxon>
        <taxon>Deinococcus</taxon>
    </lineage>
</organism>
<feature type="short sequence motif" description="'KMSKS' region" evidence="7">
    <location>
        <begin position="273"/>
        <end position="277"/>
    </location>
</feature>
<feature type="binding site" evidence="7">
    <location>
        <begin position="42"/>
        <end position="46"/>
    </location>
    <ligand>
        <name>L-glutamate</name>
        <dbReference type="ChEBI" id="CHEBI:29985"/>
    </ligand>
</feature>
<keyword evidence="6 7" id="KW-0030">Aminoacyl-tRNA synthetase</keyword>
<reference evidence="10 11" key="1">
    <citation type="submission" date="2017-04" db="EMBL/GenBank/DDBJ databases">
        <authorList>
            <person name="Afonso C.L."/>
            <person name="Miller P.J."/>
            <person name="Scott M.A."/>
            <person name="Spackman E."/>
            <person name="Goraichik I."/>
            <person name="Dimitrov K.M."/>
            <person name="Suarez D.L."/>
            <person name="Swayne D.E."/>
        </authorList>
    </citation>
    <scope>NUCLEOTIDE SEQUENCE [LARGE SCALE GENOMIC DNA]</scope>
    <source>
        <strain evidence="10 11">KR-140</strain>
    </source>
</reference>
<dbReference type="InterPro" id="IPR049940">
    <property type="entry name" value="GluQ/Sye"/>
</dbReference>
<keyword evidence="4 7" id="KW-0862">Zinc</keyword>
<comment type="similarity">
    <text evidence="7">Belongs to the class-I aminoacyl-tRNA synthetase family. GluQ subfamily.</text>
</comment>
<keyword evidence="1 7" id="KW-0436">Ligase</keyword>
<dbReference type="SUPFAM" id="SSF52374">
    <property type="entry name" value="Nucleotidylyl transferase"/>
    <property type="match status" value="1"/>
</dbReference>
<evidence type="ECO:0000256" key="5">
    <source>
        <dbReference type="ARBA" id="ARBA00022840"/>
    </source>
</evidence>
<dbReference type="NCBIfam" id="NF004315">
    <property type="entry name" value="PRK05710.1-4"/>
    <property type="match status" value="1"/>
</dbReference>
<keyword evidence="2 7" id="KW-0479">Metal-binding</keyword>
<dbReference type="GO" id="GO:0004818">
    <property type="term" value="F:glutamate-tRNA ligase activity"/>
    <property type="evidence" value="ECO:0007669"/>
    <property type="project" value="TreeGrafter"/>
</dbReference>
<evidence type="ECO:0000256" key="8">
    <source>
        <dbReference type="RuleBase" id="RU363037"/>
    </source>
</evidence>
<evidence type="ECO:0000313" key="10">
    <source>
        <dbReference type="EMBL" id="SMB92311.1"/>
    </source>
</evidence>
<comment type="cofactor">
    <cofactor evidence="7">
        <name>Zn(2+)</name>
        <dbReference type="ChEBI" id="CHEBI:29105"/>
    </cofactor>
    <text evidence="7">Binds 1 zinc ion per subunit.</text>
</comment>
<protein>
    <recommendedName>
        <fullName evidence="7">Glutamyl-Q tRNA(Asp) synthetase</fullName>
        <shortName evidence="7">Glu-Q-RSs</shortName>
        <ecNumber evidence="7">6.1.1.-</ecNumber>
    </recommendedName>
</protein>
<dbReference type="HAMAP" id="MF_01428">
    <property type="entry name" value="Glu_Q_tRNA_synth"/>
    <property type="match status" value="1"/>
</dbReference>
<dbReference type="EC" id="6.1.1.-" evidence="7"/>
<evidence type="ECO:0000313" key="11">
    <source>
        <dbReference type="Proteomes" id="UP000192582"/>
    </source>
</evidence>
<dbReference type="PANTHER" id="PTHR43311">
    <property type="entry name" value="GLUTAMATE--TRNA LIGASE"/>
    <property type="match status" value="1"/>
</dbReference>
<evidence type="ECO:0000256" key="6">
    <source>
        <dbReference type="ARBA" id="ARBA00023146"/>
    </source>
</evidence>
<dbReference type="PANTHER" id="PTHR43311:SF1">
    <property type="entry name" value="GLUTAMYL-Q TRNA(ASP) SYNTHETASE"/>
    <property type="match status" value="1"/>
</dbReference>